<feature type="region of interest" description="Disordered" evidence="4">
    <location>
        <begin position="486"/>
        <end position="610"/>
    </location>
</feature>
<feature type="compositionally biased region" description="Basic residues" evidence="4">
    <location>
        <begin position="716"/>
        <end position="738"/>
    </location>
</feature>
<dbReference type="PROSITE" id="PS50088">
    <property type="entry name" value="ANK_REPEAT"/>
    <property type="match status" value="2"/>
</dbReference>
<feature type="repeat" description="ANK" evidence="3">
    <location>
        <begin position="398"/>
        <end position="430"/>
    </location>
</feature>
<dbReference type="InterPro" id="IPR036770">
    <property type="entry name" value="Ankyrin_rpt-contain_sf"/>
</dbReference>
<feature type="compositionally biased region" description="Acidic residues" evidence="4">
    <location>
        <begin position="688"/>
        <end position="701"/>
    </location>
</feature>
<feature type="compositionally biased region" description="Low complexity" evidence="4">
    <location>
        <begin position="752"/>
        <end position="770"/>
    </location>
</feature>
<sequence>MTVKRKDIQKLATKMKDFMKKLGSDVETAALRDSLNFSIFNLQRYFKFHNDHLKSVLKSSFSKSFTISSVFDKYSLKWFDLPNKNLPDDLPAIMKAVKMSDHYLVQTIILESEEVYKRDGLSRTALMYGVHYYNEGTFRLLVEHCADVNEATHDGRTATHIACMEDNVEALQILHANNADVTLVDDLGRRALHWAAISKGTKCLQYLLSLDVSVSKMNMKMHDNDGMTAMMWAACKDKVKHLKLLNKFDLSLEKGQSNDEEDDVDDYGRRWIHWCVQGNASIRCLKEFLSEDYLNATDNLGKSLIHMAAENGSVDALKFIVSFERRLKTGLVASNGRHDNKRISEDTNDDEGEEEEEEDDDENNEDGTESANNENKGCIDNDGDNSDDDNMIDRRDALDRTPLILASMAGHADAVNYLLSRKADLMKVDRFGASAWDYARTNQLHYCMLIIASYLKQSSNQSPNFFINQSINFNQSLSSARLLASPSVEERTARDTKVERRSLFRNSKISHEPNRDNDVNNGEELKSSKTTHPSASASTLVKRFTEATPRERTERTKSTLNYHPQEHLSQQHPPQQHPPQQHPQLQHPPQQHPTSLNPRPPPVHGTSSEKFIRRIRSISASIKGEYQQTDASNTGPATEIKQPKPPLKASPRKKTRDRGGDATVAQGSSTTDKKHISRQTVLAHSSSDDTDIVSSDDDDINDLYFNNSNFSEETKKKNKKNKNRNVHKKFNKIRRKSKPTLQLNKLKPQPFLQQQHQLQQQQQQQIIQHQTTDTDVPKGEDATGMESARRTEHENHDNNLTAPDNRNVSMKNKYESDGTAEKREENVQATQNVNADLNNDDAGAKNDKVDMLNVVSKNNYVKWDPSEYSSNKDIR</sequence>
<dbReference type="EMBL" id="KB097143">
    <property type="protein sequence ID" value="ESN98923.1"/>
    <property type="molecule type" value="Genomic_DNA"/>
</dbReference>
<dbReference type="RefSeq" id="XP_009022859.1">
    <property type="nucleotide sequence ID" value="XM_009024611.1"/>
</dbReference>
<dbReference type="STRING" id="6412.T1ESL5"/>
<feature type="compositionally biased region" description="Polar residues" evidence="4">
    <location>
        <begin position="528"/>
        <end position="539"/>
    </location>
</feature>
<feature type="compositionally biased region" description="Polar residues" evidence="4">
    <location>
        <begin position="626"/>
        <end position="636"/>
    </location>
</feature>
<dbReference type="PANTHER" id="PTHR24141:SF1">
    <property type="entry name" value="2-5A-DEPENDENT RIBONUCLEASE"/>
    <property type="match status" value="1"/>
</dbReference>
<dbReference type="GeneID" id="20199565"/>
<proteinExistence type="predicted"/>
<feature type="compositionally biased region" description="Basic and acidic residues" evidence="4">
    <location>
        <begin position="509"/>
        <end position="527"/>
    </location>
</feature>
<dbReference type="Pfam" id="PF00023">
    <property type="entry name" value="Ank"/>
    <property type="match status" value="1"/>
</dbReference>
<evidence type="ECO:0000256" key="4">
    <source>
        <dbReference type="SAM" id="MobiDB-lite"/>
    </source>
</evidence>
<feature type="compositionally biased region" description="Basic and acidic residues" evidence="4">
    <location>
        <begin position="812"/>
        <end position="826"/>
    </location>
</feature>
<dbReference type="InterPro" id="IPR002110">
    <property type="entry name" value="Ankyrin_rpt"/>
</dbReference>
<keyword evidence="7" id="KW-1185">Reference proteome</keyword>
<feature type="compositionally biased region" description="Basic and acidic residues" evidence="4">
    <location>
        <begin position="775"/>
        <end position="797"/>
    </location>
</feature>
<dbReference type="eggNOG" id="KOG0504">
    <property type="taxonomic scope" value="Eukaryota"/>
</dbReference>
<feature type="compositionally biased region" description="Basic and acidic residues" evidence="4">
    <location>
        <begin position="488"/>
        <end position="502"/>
    </location>
</feature>
<evidence type="ECO:0000313" key="7">
    <source>
        <dbReference type="Proteomes" id="UP000015101"/>
    </source>
</evidence>
<dbReference type="Gene3D" id="1.25.40.20">
    <property type="entry name" value="Ankyrin repeat-containing domain"/>
    <property type="match status" value="2"/>
</dbReference>
<dbReference type="InParanoid" id="T1ESL5"/>
<feature type="compositionally biased region" description="Polar residues" evidence="4">
    <location>
        <begin position="798"/>
        <end position="810"/>
    </location>
</feature>
<dbReference type="HOGENOM" id="CLU_328540_0_0_1"/>
<dbReference type="PROSITE" id="PS50297">
    <property type="entry name" value="ANK_REP_REGION"/>
    <property type="match status" value="2"/>
</dbReference>
<organism evidence="6 7">
    <name type="scientific">Helobdella robusta</name>
    <name type="common">Californian leech</name>
    <dbReference type="NCBI Taxonomy" id="6412"/>
    <lineage>
        <taxon>Eukaryota</taxon>
        <taxon>Metazoa</taxon>
        <taxon>Spiralia</taxon>
        <taxon>Lophotrochozoa</taxon>
        <taxon>Annelida</taxon>
        <taxon>Clitellata</taxon>
        <taxon>Hirudinea</taxon>
        <taxon>Rhynchobdellida</taxon>
        <taxon>Glossiphoniidae</taxon>
        <taxon>Helobdella</taxon>
    </lineage>
</organism>
<dbReference type="EMBL" id="AMQM01001077">
    <property type="status" value="NOT_ANNOTATED_CDS"/>
    <property type="molecule type" value="Genomic_DNA"/>
</dbReference>
<dbReference type="SUPFAM" id="SSF48403">
    <property type="entry name" value="Ankyrin repeat"/>
    <property type="match status" value="1"/>
</dbReference>
<dbReference type="AlphaFoldDB" id="T1ESL5"/>
<feature type="region of interest" description="Disordered" evidence="4">
    <location>
        <begin position="337"/>
        <end position="393"/>
    </location>
</feature>
<reference evidence="7" key="1">
    <citation type="submission" date="2012-12" db="EMBL/GenBank/DDBJ databases">
        <authorList>
            <person name="Hellsten U."/>
            <person name="Grimwood J."/>
            <person name="Chapman J.A."/>
            <person name="Shapiro H."/>
            <person name="Aerts A."/>
            <person name="Otillar R.P."/>
            <person name="Terry A.Y."/>
            <person name="Boore J.L."/>
            <person name="Simakov O."/>
            <person name="Marletaz F."/>
            <person name="Cho S.-J."/>
            <person name="Edsinger-Gonzales E."/>
            <person name="Havlak P."/>
            <person name="Kuo D.-H."/>
            <person name="Larsson T."/>
            <person name="Lv J."/>
            <person name="Arendt D."/>
            <person name="Savage R."/>
            <person name="Osoegawa K."/>
            <person name="de Jong P."/>
            <person name="Lindberg D.R."/>
            <person name="Seaver E.C."/>
            <person name="Weisblat D.A."/>
            <person name="Putnam N.H."/>
            <person name="Grigoriev I.V."/>
            <person name="Rokhsar D.S."/>
        </authorList>
    </citation>
    <scope>NUCLEOTIDE SEQUENCE</scope>
</reference>
<dbReference type="Proteomes" id="UP000015101">
    <property type="component" value="Unassembled WGS sequence"/>
</dbReference>
<evidence type="ECO:0000313" key="6">
    <source>
        <dbReference type="EnsemblMetazoa" id="HelroP162392"/>
    </source>
</evidence>
<evidence type="ECO:0000313" key="5">
    <source>
        <dbReference type="EMBL" id="ESN98923.1"/>
    </source>
</evidence>
<dbReference type="OrthoDB" id="539213at2759"/>
<reference evidence="5 7" key="2">
    <citation type="journal article" date="2013" name="Nature">
        <title>Insights into bilaterian evolution from three spiralian genomes.</title>
        <authorList>
            <person name="Simakov O."/>
            <person name="Marletaz F."/>
            <person name="Cho S.J."/>
            <person name="Edsinger-Gonzales E."/>
            <person name="Havlak P."/>
            <person name="Hellsten U."/>
            <person name="Kuo D.H."/>
            <person name="Larsson T."/>
            <person name="Lv J."/>
            <person name="Arendt D."/>
            <person name="Savage R."/>
            <person name="Osoegawa K."/>
            <person name="de Jong P."/>
            <person name="Grimwood J."/>
            <person name="Chapman J.A."/>
            <person name="Shapiro H."/>
            <person name="Aerts A."/>
            <person name="Otillar R.P."/>
            <person name="Terry A.Y."/>
            <person name="Boore J.L."/>
            <person name="Grigoriev I.V."/>
            <person name="Lindberg D.R."/>
            <person name="Seaver E.C."/>
            <person name="Weisblat D.A."/>
            <person name="Putnam N.H."/>
            <person name="Rokhsar D.S."/>
        </authorList>
    </citation>
    <scope>NUCLEOTIDE SEQUENCE</scope>
</reference>
<feature type="compositionally biased region" description="Basic and acidic residues" evidence="4">
    <location>
        <begin position="543"/>
        <end position="557"/>
    </location>
</feature>
<feature type="region of interest" description="Disordered" evidence="4">
    <location>
        <begin position="622"/>
        <end position="850"/>
    </location>
</feature>
<keyword evidence="1" id="KW-0677">Repeat</keyword>
<feature type="compositionally biased region" description="Polar residues" evidence="4">
    <location>
        <begin position="827"/>
        <end position="837"/>
    </location>
</feature>
<feature type="compositionally biased region" description="Acidic residues" evidence="4">
    <location>
        <begin position="381"/>
        <end position="390"/>
    </location>
</feature>
<evidence type="ECO:0000256" key="1">
    <source>
        <dbReference type="ARBA" id="ARBA00022737"/>
    </source>
</evidence>
<keyword evidence="2 3" id="KW-0040">ANK repeat</keyword>
<dbReference type="CTD" id="20199565"/>
<gene>
    <name evidence="6" type="primary">20199565</name>
    <name evidence="5" type="ORF">HELRODRAFT_162392</name>
</gene>
<dbReference type="Pfam" id="PF12796">
    <property type="entry name" value="Ank_2"/>
    <property type="match status" value="1"/>
</dbReference>
<dbReference type="PANTHER" id="PTHR24141">
    <property type="entry name" value="2-5A-DEPENDENT RIBONUCLEASE"/>
    <property type="match status" value="1"/>
</dbReference>
<evidence type="ECO:0000256" key="3">
    <source>
        <dbReference type="PROSITE-ProRule" id="PRU00023"/>
    </source>
</evidence>
<reference evidence="6" key="3">
    <citation type="submission" date="2015-06" db="UniProtKB">
        <authorList>
            <consortium name="EnsemblMetazoa"/>
        </authorList>
    </citation>
    <scope>IDENTIFICATION</scope>
</reference>
<name>T1ESL5_HELRO</name>
<accession>T1ESL5</accession>
<dbReference type="EMBL" id="AMQM01001076">
    <property type="status" value="NOT_ANNOTATED_CDS"/>
    <property type="molecule type" value="Genomic_DNA"/>
</dbReference>
<protein>
    <submittedName>
        <fullName evidence="5 6">Uncharacterized protein</fullName>
    </submittedName>
</protein>
<evidence type="ECO:0000256" key="2">
    <source>
        <dbReference type="ARBA" id="ARBA00023043"/>
    </source>
</evidence>
<dbReference type="KEGG" id="hro:HELRODRAFT_162392"/>
<dbReference type="EnsemblMetazoa" id="HelroT162392">
    <property type="protein sequence ID" value="HelroP162392"/>
    <property type="gene ID" value="HelroG162392"/>
</dbReference>
<dbReference type="SMART" id="SM00248">
    <property type="entry name" value="ANK"/>
    <property type="match status" value="7"/>
</dbReference>
<feature type="compositionally biased region" description="Acidic residues" evidence="4">
    <location>
        <begin position="346"/>
        <end position="368"/>
    </location>
</feature>
<feature type="compositionally biased region" description="Low complexity" evidence="4">
    <location>
        <begin position="582"/>
        <end position="593"/>
    </location>
</feature>
<feature type="repeat" description="ANK" evidence="3">
    <location>
        <begin position="154"/>
        <end position="186"/>
    </location>
</feature>